<gene>
    <name evidence="1" type="ORF">EYH37_03755</name>
</gene>
<dbReference type="AlphaFoldDB" id="A0A9D0YNY9"/>
<dbReference type="Proteomes" id="UP000606463">
    <property type="component" value="Unassembled WGS sequence"/>
</dbReference>
<proteinExistence type="predicted"/>
<sequence length="114" mass="13214">MGKLEKLTLAFLLFFLAGTIYGVRLAENLRGYELSREIAKALIHILEFADKNFPNEEYIDIGFSIWGNRDILYISRFDNEITSEKNFTYTKEGYTIKCSVTRKGEYYLVTCSAE</sequence>
<dbReference type="EMBL" id="DQVE01000041">
    <property type="protein sequence ID" value="HIP98460.1"/>
    <property type="molecule type" value="Genomic_DNA"/>
</dbReference>
<protein>
    <submittedName>
        <fullName evidence="1">Uncharacterized protein</fullName>
    </submittedName>
</protein>
<evidence type="ECO:0000313" key="2">
    <source>
        <dbReference type="Proteomes" id="UP000606463"/>
    </source>
</evidence>
<name>A0A9D0YNY9_AQUAO</name>
<comment type="caution">
    <text evidence="1">The sequence shown here is derived from an EMBL/GenBank/DDBJ whole genome shotgun (WGS) entry which is preliminary data.</text>
</comment>
<evidence type="ECO:0000313" key="1">
    <source>
        <dbReference type="EMBL" id="HIP98460.1"/>
    </source>
</evidence>
<reference evidence="1" key="1">
    <citation type="journal article" date="2020" name="ISME J.">
        <title>Gammaproteobacteria mediating utilization of methyl-, sulfur- and petroleum organic compounds in deep ocean hydrothermal plumes.</title>
        <authorList>
            <person name="Zhou Z."/>
            <person name="Liu Y."/>
            <person name="Pan J."/>
            <person name="Cron B.R."/>
            <person name="Toner B.M."/>
            <person name="Anantharaman K."/>
            <person name="Breier J.A."/>
            <person name="Dick G.J."/>
            <person name="Li M."/>
        </authorList>
    </citation>
    <scope>NUCLEOTIDE SEQUENCE</scope>
    <source>
        <strain evidence="1">SZUA-1501</strain>
    </source>
</reference>
<accession>A0A9D0YNY9</accession>
<organism evidence="1 2">
    <name type="scientific">Aquifex aeolicus</name>
    <dbReference type="NCBI Taxonomy" id="63363"/>
    <lineage>
        <taxon>Bacteria</taxon>
        <taxon>Pseudomonadati</taxon>
        <taxon>Aquificota</taxon>
        <taxon>Aquificia</taxon>
        <taxon>Aquificales</taxon>
        <taxon>Aquificaceae</taxon>
        <taxon>Aquifex</taxon>
    </lineage>
</organism>